<feature type="domain" description="Smr" evidence="1">
    <location>
        <begin position="100"/>
        <end position="176"/>
    </location>
</feature>
<comment type="caution">
    <text evidence="2">The sequence shown here is derived from an EMBL/GenBank/DDBJ whole genome shotgun (WGS) entry which is preliminary data.</text>
</comment>
<proteinExistence type="predicted"/>
<reference evidence="2" key="1">
    <citation type="submission" date="2020-11" db="EMBL/GenBank/DDBJ databases">
        <title>Kefir isolates.</title>
        <authorList>
            <person name="Marcisauskas S."/>
            <person name="Kim Y."/>
            <person name="Blasche S."/>
        </authorList>
    </citation>
    <scope>NUCLEOTIDE SEQUENCE</scope>
    <source>
        <strain evidence="2">Olga-1</strain>
    </source>
</reference>
<evidence type="ECO:0000313" key="3">
    <source>
        <dbReference type="Proteomes" id="UP000697127"/>
    </source>
</evidence>
<dbReference type="EMBL" id="PUHW01000080">
    <property type="protein sequence ID" value="KAG0689443.1"/>
    <property type="molecule type" value="Genomic_DNA"/>
</dbReference>
<protein>
    <recommendedName>
        <fullName evidence="1">Smr domain-containing protein</fullName>
    </recommendedName>
</protein>
<evidence type="ECO:0000313" key="2">
    <source>
        <dbReference type="EMBL" id="KAG0689443.1"/>
    </source>
</evidence>
<dbReference type="PROSITE" id="PS50828">
    <property type="entry name" value="SMR"/>
    <property type="match status" value="1"/>
</dbReference>
<dbReference type="AlphaFoldDB" id="A0A9P6WNW2"/>
<dbReference type="Pfam" id="PF08590">
    <property type="entry name" value="DUF1771"/>
    <property type="match status" value="1"/>
</dbReference>
<sequence length="275" mass="31794">MSGGTAVDFRGVILNNNEKDYNHATDNEYSKFRKLAQQAYSKRNQLSNKSQRAYKNGDKQLASQLSEQAKQQYLIYEQYNAKAAEYVFIENNKDSDDNDIDLHGLYVKEAQYILKQRIISGIRKNQSTLDCIVGKGLHSQNGIAKLKPAVEELCNDANLRTWIDPKNTGVLHIDIQNAQIPQSWYNVNPNGIGAMDENYYAYHPQEAQQGYNNSNNYNQNQNQNQNQNYQYQQPNYQQQQPNYQQNNNNNNNNNNDQCTNILFMLFGALFKSFCR</sequence>
<dbReference type="InterPro" id="IPR002625">
    <property type="entry name" value="Smr_dom"/>
</dbReference>
<dbReference type="SUPFAM" id="SSF160443">
    <property type="entry name" value="SMR domain-like"/>
    <property type="match status" value="1"/>
</dbReference>
<dbReference type="InterPro" id="IPR053020">
    <property type="entry name" value="Smr_domain_protein"/>
</dbReference>
<evidence type="ECO:0000259" key="1">
    <source>
        <dbReference type="PROSITE" id="PS50828"/>
    </source>
</evidence>
<dbReference type="InterPro" id="IPR013899">
    <property type="entry name" value="DUF1771"/>
</dbReference>
<dbReference type="InterPro" id="IPR036063">
    <property type="entry name" value="Smr_dom_sf"/>
</dbReference>
<keyword evidence="3" id="KW-1185">Reference proteome</keyword>
<dbReference type="Proteomes" id="UP000697127">
    <property type="component" value="Unassembled WGS sequence"/>
</dbReference>
<dbReference type="Pfam" id="PF01713">
    <property type="entry name" value="Smr"/>
    <property type="match status" value="1"/>
</dbReference>
<dbReference type="Gene3D" id="3.30.1370.110">
    <property type="match status" value="1"/>
</dbReference>
<organism evidence="2 3">
    <name type="scientific">Pichia californica</name>
    <dbReference type="NCBI Taxonomy" id="460514"/>
    <lineage>
        <taxon>Eukaryota</taxon>
        <taxon>Fungi</taxon>
        <taxon>Dikarya</taxon>
        <taxon>Ascomycota</taxon>
        <taxon>Saccharomycotina</taxon>
        <taxon>Pichiomycetes</taxon>
        <taxon>Pichiales</taxon>
        <taxon>Pichiaceae</taxon>
        <taxon>Pichia</taxon>
    </lineage>
</organism>
<accession>A0A9P6WNW2</accession>
<gene>
    <name evidence="2" type="ORF">C6P40_005052</name>
</gene>
<dbReference type="PANTHER" id="PTHR47417">
    <property type="entry name" value="SMR DOMAIN-CONTAINING PROTEIN YPL199C"/>
    <property type="match status" value="1"/>
</dbReference>
<dbReference type="SMART" id="SM00463">
    <property type="entry name" value="SMR"/>
    <property type="match status" value="1"/>
</dbReference>
<dbReference type="PANTHER" id="PTHR47417:SF1">
    <property type="entry name" value="SMR DOMAIN-CONTAINING PROTEIN YPL199C"/>
    <property type="match status" value="1"/>
</dbReference>
<name>A0A9P6WNW2_9ASCO</name>
<dbReference type="SMART" id="SM01162">
    <property type="entry name" value="DUF1771"/>
    <property type="match status" value="1"/>
</dbReference>